<evidence type="ECO:0000313" key="4">
    <source>
        <dbReference type="EMBL" id="KXZ13215.1"/>
    </source>
</evidence>
<evidence type="ECO:0000256" key="3">
    <source>
        <dbReference type="PIRSR" id="PIRSR607837-1"/>
    </source>
</evidence>
<proteinExistence type="inferred from homology"/>
<dbReference type="Gene3D" id="1.20.120.450">
    <property type="entry name" value="dinb family like domain"/>
    <property type="match status" value="1"/>
</dbReference>
<evidence type="ECO:0000313" key="5">
    <source>
        <dbReference type="Proteomes" id="UP000075430"/>
    </source>
</evidence>
<dbReference type="Pfam" id="PF05163">
    <property type="entry name" value="DinB"/>
    <property type="match status" value="1"/>
</dbReference>
<dbReference type="InterPro" id="IPR007837">
    <property type="entry name" value="DinB"/>
</dbReference>
<dbReference type="InterPro" id="IPR034660">
    <property type="entry name" value="DinB/YfiT-like"/>
</dbReference>
<gene>
    <name evidence="4" type="ORF">AXI58_05975</name>
</gene>
<keyword evidence="5" id="KW-1185">Reference proteome</keyword>
<dbReference type="Proteomes" id="UP000075430">
    <property type="component" value="Unassembled WGS sequence"/>
</dbReference>
<dbReference type="OrthoDB" id="9811413at2"/>
<sequence>MTNPALQLHDYHIWANKQIFSRLKELPKDVYRQEVESVFPSIAGVLAHVYLSDVGWIDVFSGKRLEDTLRSAEERKEEIMSKDIEEMEAMFLELSDRYKSFLQPDENINQPLVIEHPSGDVMKTSVSDMLLHVVNHGTYHRGNITAMLRQMGYASVPTDYGVYLYVKTKEE</sequence>
<dbReference type="PANTHER" id="PTHR37302">
    <property type="entry name" value="SLR1116 PROTEIN"/>
    <property type="match status" value="1"/>
</dbReference>
<feature type="binding site" evidence="3">
    <location>
        <position position="136"/>
    </location>
    <ligand>
        <name>a divalent metal cation</name>
        <dbReference type="ChEBI" id="CHEBI:60240"/>
    </ligand>
</feature>
<dbReference type="SUPFAM" id="SSF109854">
    <property type="entry name" value="DinB/YfiT-like putative metalloenzymes"/>
    <property type="match status" value="1"/>
</dbReference>
<evidence type="ECO:0000256" key="1">
    <source>
        <dbReference type="ARBA" id="ARBA00008635"/>
    </source>
</evidence>
<name>A0A150F2J7_9BACI</name>
<dbReference type="EMBL" id="LSBA01000039">
    <property type="protein sequence ID" value="KXZ13215.1"/>
    <property type="molecule type" value="Genomic_DNA"/>
</dbReference>
<keyword evidence="2 3" id="KW-0479">Metal-binding</keyword>
<dbReference type="STRING" id="1793963.AXI58_05975"/>
<comment type="caution">
    <text evidence="4">The sequence shown here is derived from an EMBL/GenBank/DDBJ whole genome shotgun (WGS) entry which is preliminary data.</text>
</comment>
<comment type="similarity">
    <text evidence="1">Belongs to the DinB family.</text>
</comment>
<evidence type="ECO:0000256" key="2">
    <source>
        <dbReference type="ARBA" id="ARBA00022723"/>
    </source>
</evidence>
<reference evidence="5" key="1">
    <citation type="submission" date="2016-02" db="EMBL/GenBank/DDBJ databases">
        <authorList>
            <person name="Dunlap C."/>
        </authorList>
    </citation>
    <scope>NUCLEOTIDE SEQUENCE [LARGE SCALE GENOMIC DNA]</scope>
    <source>
        <strain evidence="5">NRRL B-41092</strain>
    </source>
</reference>
<feature type="binding site" evidence="3">
    <location>
        <position position="140"/>
    </location>
    <ligand>
        <name>a divalent metal cation</name>
        <dbReference type="ChEBI" id="CHEBI:60240"/>
    </ligand>
</feature>
<dbReference type="AlphaFoldDB" id="A0A150F2J7"/>
<organism evidence="4 5">
    <name type="scientific">Bacillus nakamurai</name>
    <dbReference type="NCBI Taxonomy" id="1793963"/>
    <lineage>
        <taxon>Bacteria</taxon>
        <taxon>Bacillati</taxon>
        <taxon>Bacillota</taxon>
        <taxon>Bacilli</taxon>
        <taxon>Bacillales</taxon>
        <taxon>Bacillaceae</taxon>
        <taxon>Bacillus</taxon>
    </lineage>
</organism>
<dbReference type="PANTHER" id="PTHR37302:SF1">
    <property type="entry name" value="PROTEIN DINB"/>
    <property type="match status" value="1"/>
</dbReference>
<dbReference type="RefSeq" id="WP_061523441.1">
    <property type="nucleotide sequence ID" value="NZ_JARLZY010000012.1"/>
</dbReference>
<accession>A0A150F2J7</accession>
<dbReference type="GO" id="GO:0046872">
    <property type="term" value="F:metal ion binding"/>
    <property type="evidence" value="ECO:0007669"/>
    <property type="project" value="UniProtKB-KW"/>
</dbReference>
<protein>
    <submittedName>
        <fullName evidence="4">Damage-inducible protein DinB</fullName>
    </submittedName>
</protein>
<feature type="binding site" evidence="3">
    <location>
        <position position="48"/>
    </location>
    <ligand>
        <name>a divalent metal cation</name>
        <dbReference type="ChEBI" id="CHEBI:60240"/>
    </ligand>
</feature>